<dbReference type="Pfam" id="PF14822">
    <property type="entry name" value="Vasohibin"/>
    <property type="match status" value="1"/>
</dbReference>
<evidence type="ECO:0000313" key="3">
    <source>
        <dbReference type="EMBL" id="VDI61551.1"/>
    </source>
</evidence>
<dbReference type="EMBL" id="UYJE01008155">
    <property type="protein sequence ID" value="VDI61551.1"/>
    <property type="molecule type" value="Genomic_DNA"/>
</dbReference>
<organism evidence="3 4">
    <name type="scientific">Mytilus galloprovincialis</name>
    <name type="common">Mediterranean mussel</name>
    <dbReference type="NCBI Taxonomy" id="29158"/>
    <lineage>
        <taxon>Eukaryota</taxon>
        <taxon>Metazoa</taxon>
        <taxon>Spiralia</taxon>
        <taxon>Lophotrochozoa</taxon>
        <taxon>Mollusca</taxon>
        <taxon>Bivalvia</taxon>
        <taxon>Autobranchia</taxon>
        <taxon>Pteriomorphia</taxon>
        <taxon>Mytilida</taxon>
        <taxon>Mytiloidea</taxon>
        <taxon>Mytilidae</taxon>
        <taxon>Mytilinae</taxon>
        <taxon>Mytilus</taxon>
    </lineage>
</organism>
<dbReference type="GO" id="GO:0005737">
    <property type="term" value="C:cytoplasm"/>
    <property type="evidence" value="ECO:0007669"/>
    <property type="project" value="InterPro"/>
</dbReference>
<gene>
    <name evidence="3" type="ORF">MGAL_10B075541</name>
</gene>
<proteinExistence type="predicted"/>
<feature type="active site" evidence="1">
    <location>
        <position position="196"/>
    </location>
</feature>
<accession>A0A8B6GBF9</accession>
<protein>
    <recommendedName>
        <fullName evidence="5">Vasohibin-like protein</fullName>
    </recommendedName>
</protein>
<dbReference type="AlphaFoldDB" id="A0A8B6GBF9"/>
<dbReference type="OrthoDB" id="9974232at2759"/>
<dbReference type="PANTHER" id="PTHR15750:SF2">
    <property type="entry name" value="VASOHIBIN"/>
    <property type="match status" value="1"/>
</dbReference>
<dbReference type="InterPro" id="IPR028131">
    <property type="entry name" value="VASH1"/>
</dbReference>
<sequence length="379" mass="44227">MSTKSKERMSHSDSTVKKDKDDDECIRVKTVKSSKSRNGEEDVQEENGVLFWVNKSGFPIDNKTWERMWDHVAKIHPDSFDMVRKVRNSGDLPQIPFQAPPINFQSSTPVSERIEKVQNYMRNLQYNHTGTQFYEVRKNRPISGLMDLAREMIKESLPIKCLEAIILGIFLTNGMLGVERFPISFKSVFNGNVHRHVVLGIYYSGRWGTIGMSRREELMYKPLVFKSLADLMFDYEKSYNLFYHEVKKMKIGLPAPHDPHSYEFINWKTLTLTPGKQNKKEMTKDLEHMAKEIRLKARLNVICQTEMFFPSMKAKSYSTHQCQSPRKTYSTAEFPYHESNTQRSIREANKVYRSQTSINAESLKKFISTNESADYQLRI</sequence>
<dbReference type="Proteomes" id="UP000596742">
    <property type="component" value="Unassembled WGS sequence"/>
</dbReference>
<dbReference type="PANTHER" id="PTHR15750">
    <property type="entry name" value="VASOHIBIN-1-LIKE ISOFORM X2"/>
    <property type="match status" value="1"/>
</dbReference>
<evidence type="ECO:0000256" key="2">
    <source>
        <dbReference type="SAM" id="MobiDB-lite"/>
    </source>
</evidence>
<feature type="active site" evidence="1">
    <location>
        <position position="161"/>
    </location>
</feature>
<evidence type="ECO:0000256" key="1">
    <source>
        <dbReference type="PIRSR" id="PIRSR628131-1"/>
    </source>
</evidence>
<keyword evidence="4" id="KW-1185">Reference proteome</keyword>
<feature type="compositionally biased region" description="Basic and acidic residues" evidence="2">
    <location>
        <begin position="1"/>
        <end position="20"/>
    </location>
</feature>
<evidence type="ECO:0000313" key="4">
    <source>
        <dbReference type="Proteomes" id="UP000596742"/>
    </source>
</evidence>
<name>A0A8B6GBF9_MYTGA</name>
<reference evidence="3" key="1">
    <citation type="submission" date="2018-11" db="EMBL/GenBank/DDBJ databases">
        <authorList>
            <person name="Alioto T."/>
            <person name="Alioto T."/>
        </authorList>
    </citation>
    <scope>NUCLEOTIDE SEQUENCE</scope>
</reference>
<evidence type="ECO:0008006" key="5">
    <source>
        <dbReference type="Google" id="ProtNLM"/>
    </source>
</evidence>
<feature type="region of interest" description="Disordered" evidence="2">
    <location>
        <begin position="1"/>
        <end position="23"/>
    </location>
</feature>
<comment type="caution">
    <text evidence="3">The sequence shown here is derived from an EMBL/GenBank/DDBJ whole genome shotgun (WGS) entry which is preliminary data.</text>
</comment>
<feature type="active site" evidence="1">
    <location>
        <position position="213"/>
    </location>
</feature>